<dbReference type="PROSITE" id="PS51192">
    <property type="entry name" value="HELICASE_ATP_BIND_1"/>
    <property type="match status" value="1"/>
</dbReference>
<dbReference type="OrthoDB" id="9810236at2"/>
<dbReference type="GO" id="GO:0004519">
    <property type="term" value="F:endonuclease activity"/>
    <property type="evidence" value="ECO:0007669"/>
    <property type="project" value="UniProtKB-KW"/>
</dbReference>
<dbReference type="RefSeq" id="WP_073589651.1">
    <property type="nucleotide sequence ID" value="NZ_FRFD01000008.1"/>
</dbReference>
<dbReference type="Gene3D" id="3.40.50.300">
    <property type="entry name" value="P-loop containing nucleotide triphosphate hydrolases"/>
    <property type="match status" value="2"/>
</dbReference>
<evidence type="ECO:0000259" key="10">
    <source>
        <dbReference type="PROSITE" id="PS51192"/>
    </source>
</evidence>
<evidence type="ECO:0000256" key="2">
    <source>
        <dbReference type="ARBA" id="ARBA00009046"/>
    </source>
</evidence>
<dbReference type="GO" id="GO:0016787">
    <property type="term" value="F:hydrolase activity"/>
    <property type="evidence" value="ECO:0007669"/>
    <property type="project" value="UniProtKB-KW"/>
</dbReference>
<organism evidence="12 13">
    <name type="scientific">Anaerocolumna xylanovorans DSM 12503</name>
    <dbReference type="NCBI Taxonomy" id="1121345"/>
    <lineage>
        <taxon>Bacteria</taxon>
        <taxon>Bacillati</taxon>
        <taxon>Bacillota</taxon>
        <taxon>Clostridia</taxon>
        <taxon>Lachnospirales</taxon>
        <taxon>Lachnospiraceae</taxon>
        <taxon>Anaerocolumna</taxon>
    </lineage>
</organism>
<evidence type="ECO:0000256" key="4">
    <source>
        <dbReference type="ARBA" id="ARBA00022723"/>
    </source>
</evidence>
<dbReference type="PROSITE" id="PS51643">
    <property type="entry name" value="HD_CAS3"/>
    <property type="match status" value="1"/>
</dbReference>
<dbReference type="Proteomes" id="UP000184612">
    <property type="component" value="Unassembled WGS sequence"/>
</dbReference>
<keyword evidence="5" id="KW-0547">Nucleotide-binding</keyword>
<keyword evidence="7 12" id="KW-0347">Helicase</keyword>
<sequence length="874" mass="103521">MLINRETVPISNMLNPEYNFYAHKKTEENLKRSKDETIAEHTERCVYHFKNIVKEKGLEAVFSNFEKKWLDGCGSEELELFWDMLLNTITFHDIGKLNPLFQKDKMKNSQFSRERGRIEFGSQHSLISAVFYLEYYLPKSKSYAKEIRNQFRLLTYVNAYIISRHHSSLEQLDNFISDFFLKEDYKDKWEIIVSEFGKFLTKEADFMKEGYGKRVRTELEKCCPKDGEGSILLYAYEKLLYSLLIASDYYATTEYSDEYILDSHGTLEDMSYIIESYGKSMVMQNIRAYQQGEKKEGKIRTEDEKAGESWWEERNMNILRSELFLEAERELIRNKEERIFYLEAPTGSGKSNTALNLSFRLMELCTEMKKLWYIYPFNTLVEQNMHSLEKIFGQDQDILKQIRVVNSITPIGTIYSNKMYTKESGTKENEQELNEYVKALLDRQFFHYPITLSTHVTLFDILFGGRRESGFGFYQIANSVIILDEVQSYRNEIWTEIIHFLKVFAEALNMKIIIMSATLPDLDRLSLEQTKAVRLIKDRERYFKHPVFKNRVELRYDLLKIQEVEEQLTKYIKEYLNDGKKVLVEFLYKTSADNFFRQICCDADVTCKVRLMTGDDNSMERNNILKELEEEPDETGFLLIATQVIEAGVDIQNMDVGFKNISMLDSEEQFMGRINRSCLKEGIVYIFRLDEPRTIYGRDVRLEKALTLDSPKMRDVLTQKSFAVFYEEVFNKIQQINRSLDVKKNLQEFWEQTGRLNQQEVSERMYLINEDERQVPVFLAREIRVSEDEVLKGKEVWMAYEELLQEKNLKYAEMKVRQSIIQSQMSYFIYHIKKGIPIAYNRQVGEIYYIEDGEQYFDNGKLDRKKLENQSEIL</sequence>
<evidence type="ECO:0000313" key="12">
    <source>
        <dbReference type="EMBL" id="SHO50989.1"/>
    </source>
</evidence>
<dbReference type="InterPro" id="IPR054712">
    <property type="entry name" value="Cas3-like_dom"/>
</dbReference>
<feature type="domain" description="Helicase ATP-binding" evidence="10">
    <location>
        <begin position="331"/>
        <end position="537"/>
    </location>
</feature>
<dbReference type="GO" id="GO:0046872">
    <property type="term" value="F:metal ion binding"/>
    <property type="evidence" value="ECO:0007669"/>
    <property type="project" value="UniProtKB-KW"/>
</dbReference>
<evidence type="ECO:0000256" key="5">
    <source>
        <dbReference type="ARBA" id="ARBA00022741"/>
    </source>
</evidence>
<accession>A0A1M7YEI0</accession>
<dbReference type="NCBIfam" id="TIGR01596">
    <property type="entry name" value="cas3_HD"/>
    <property type="match status" value="1"/>
</dbReference>
<reference evidence="12 13" key="1">
    <citation type="submission" date="2016-12" db="EMBL/GenBank/DDBJ databases">
        <authorList>
            <person name="Song W.-J."/>
            <person name="Kurnit D.M."/>
        </authorList>
    </citation>
    <scope>NUCLEOTIDE SEQUENCE [LARGE SCALE GENOMIC DNA]</scope>
    <source>
        <strain evidence="12 13">DSM 12503</strain>
    </source>
</reference>
<proteinExistence type="inferred from homology"/>
<gene>
    <name evidence="12" type="ORF">SAMN02745217_03006</name>
</gene>
<evidence type="ECO:0000256" key="6">
    <source>
        <dbReference type="ARBA" id="ARBA00022801"/>
    </source>
</evidence>
<keyword evidence="8" id="KW-0067">ATP-binding</keyword>
<dbReference type="InterPro" id="IPR006474">
    <property type="entry name" value="Helicase_Cas3_CRISPR-ass_core"/>
</dbReference>
<evidence type="ECO:0000313" key="13">
    <source>
        <dbReference type="Proteomes" id="UP000184612"/>
    </source>
</evidence>
<dbReference type="GO" id="GO:0051607">
    <property type="term" value="P:defense response to virus"/>
    <property type="evidence" value="ECO:0007669"/>
    <property type="project" value="UniProtKB-KW"/>
</dbReference>
<dbReference type="SMART" id="SM00487">
    <property type="entry name" value="DEXDc"/>
    <property type="match status" value="1"/>
</dbReference>
<comment type="similarity">
    <text evidence="1">In the N-terminal section; belongs to the CRISPR-associated nuclease Cas3-HD family.</text>
</comment>
<dbReference type="InterPro" id="IPR006483">
    <property type="entry name" value="CRISPR-assoc_Cas3_HD"/>
</dbReference>
<name>A0A1M7YEI0_9FIRM</name>
<evidence type="ECO:0000256" key="8">
    <source>
        <dbReference type="ARBA" id="ARBA00022840"/>
    </source>
</evidence>
<keyword evidence="9" id="KW-0051">Antiviral defense</keyword>
<dbReference type="EMBL" id="FRFD01000008">
    <property type="protein sequence ID" value="SHO50989.1"/>
    <property type="molecule type" value="Genomic_DNA"/>
</dbReference>
<evidence type="ECO:0000256" key="9">
    <source>
        <dbReference type="ARBA" id="ARBA00023118"/>
    </source>
</evidence>
<keyword evidence="4" id="KW-0479">Metal-binding</keyword>
<keyword evidence="6" id="KW-0378">Hydrolase</keyword>
<dbReference type="InterPro" id="IPR027417">
    <property type="entry name" value="P-loop_NTPase"/>
</dbReference>
<comment type="similarity">
    <text evidence="2">In the central section; belongs to the CRISPR-associated helicase Cas3 family.</text>
</comment>
<dbReference type="Pfam" id="PF00270">
    <property type="entry name" value="DEAD"/>
    <property type="match status" value="1"/>
</dbReference>
<evidence type="ECO:0000256" key="3">
    <source>
        <dbReference type="ARBA" id="ARBA00022722"/>
    </source>
</evidence>
<evidence type="ECO:0000256" key="1">
    <source>
        <dbReference type="ARBA" id="ARBA00006847"/>
    </source>
</evidence>
<dbReference type="InterPro" id="IPR038257">
    <property type="entry name" value="CRISPR-assoc_Cas3_HD_sf"/>
</dbReference>
<dbReference type="CDD" id="cd09641">
    <property type="entry name" value="Cas3''_I"/>
    <property type="match status" value="1"/>
</dbReference>
<dbReference type="SUPFAM" id="SSF52540">
    <property type="entry name" value="P-loop containing nucleoside triphosphate hydrolases"/>
    <property type="match status" value="1"/>
</dbReference>
<keyword evidence="12" id="KW-0255">Endonuclease</keyword>
<dbReference type="GO" id="GO:0004386">
    <property type="term" value="F:helicase activity"/>
    <property type="evidence" value="ECO:0007669"/>
    <property type="project" value="UniProtKB-KW"/>
</dbReference>
<dbReference type="GO" id="GO:0005524">
    <property type="term" value="F:ATP binding"/>
    <property type="evidence" value="ECO:0007669"/>
    <property type="project" value="UniProtKB-KW"/>
</dbReference>
<dbReference type="Pfam" id="PF22590">
    <property type="entry name" value="Cas3-like_C_2"/>
    <property type="match status" value="1"/>
</dbReference>
<dbReference type="AlphaFoldDB" id="A0A1M7YEI0"/>
<dbReference type="GO" id="GO:0003676">
    <property type="term" value="F:nucleic acid binding"/>
    <property type="evidence" value="ECO:0007669"/>
    <property type="project" value="InterPro"/>
</dbReference>
<evidence type="ECO:0000259" key="11">
    <source>
        <dbReference type="PROSITE" id="PS51643"/>
    </source>
</evidence>
<keyword evidence="13" id="KW-1185">Reference proteome</keyword>
<dbReference type="InterPro" id="IPR014001">
    <property type="entry name" value="Helicase_ATP-bd"/>
</dbReference>
<dbReference type="NCBIfam" id="TIGR01587">
    <property type="entry name" value="cas3_core"/>
    <property type="match status" value="1"/>
</dbReference>
<feature type="domain" description="HD Cas3-type" evidence="11">
    <location>
        <begin position="31"/>
        <end position="250"/>
    </location>
</feature>
<dbReference type="STRING" id="1121345.SAMN02745217_03006"/>
<protein>
    <submittedName>
        <fullName evidence="12">CRISPR-associated endonuclease/helicase Cas3</fullName>
    </submittedName>
</protein>
<dbReference type="Gene3D" id="1.10.3210.30">
    <property type="match status" value="1"/>
</dbReference>
<dbReference type="InterPro" id="IPR011545">
    <property type="entry name" value="DEAD/DEAH_box_helicase_dom"/>
</dbReference>
<keyword evidence="3" id="KW-0540">Nuclease</keyword>
<evidence type="ECO:0000256" key="7">
    <source>
        <dbReference type="ARBA" id="ARBA00022806"/>
    </source>
</evidence>